<dbReference type="Gene3D" id="3.10.450.530">
    <property type="entry name" value="Ribonuclease toxin, BrnT, of type II toxin-antitoxin system"/>
    <property type="match status" value="1"/>
</dbReference>
<protein>
    <recommendedName>
        <fullName evidence="3">Toxin</fullName>
    </recommendedName>
</protein>
<evidence type="ECO:0008006" key="3">
    <source>
        <dbReference type="Google" id="ProtNLM"/>
    </source>
</evidence>
<organism evidence="1 2">
    <name type="scientific">Thioalkalivibrio nitratireducens (strain DSM 14787 / UNIQEM 213 / ALEN2)</name>
    <dbReference type="NCBI Taxonomy" id="1255043"/>
    <lineage>
        <taxon>Bacteria</taxon>
        <taxon>Pseudomonadati</taxon>
        <taxon>Pseudomonadota</taxon>
        <taxon>Gammaproteobacteria</taxon>
        <taxon>Chromatiales</taxon>
        <taxon>Ectothiorhodospiraceae</taxon>
        <taxon>Thioalkalivibrio</taxon>
    </lineage>
</organism>
<proteinExistence type="predicted"/>
<evidence type="ECO:0000313" key="1">
    <source>
        <dbReference type="EMBL" id="AGA34914.1"/>
    </source>
</evidence>
<dbReference type="STRING" id="1255043.TVNIR_3277"/>
<accession>L0DZB1</accession>
<reference evidence="1" key="1">
    <citation type="submission" date="2015-12" db="EMBL/GenBank/DDBJ databases">
        <authorList>
            <person name="Tikhonova T.V."/>
            <person name="Pavlov A.R."/>
            <person name="Beletsky A.V."/>
            <person name="Mardanov A.V."/>
            <person name="Sorokin D.Y."/>
            <person name="Ravin N.V."/>
            <person name="Popov V.O."/>
        </authorList>
    </citation>
    <scope>NUCLEOTIDE SEQUENCE</scope>
    <source>
        <strain evidence="1">DSM 14787</strain>
    </source>
</reference>
<dbReference type="EMBL" id="CP003989">
    <property type="protein sequence ID" value="AGA34914.1"/>
    <property type="molecule type" value="Genomic_DNA"/>
</dbReference>
<dbReference type="eggNOG" id="COG2929">
    <property type="taxonomic scope" value="Bacteria"/>
</dbReference>
<dbReference type="OrthoDB" id="9814045at2"/>
<name>L0DZB1_THIND</name>
<dbReference type="AlphaFoldDB" id="L0DZB1"/>
<dbReference type="KEGG" id="tni:TVNIR_3277"/>
<dbReference type="HOGENOM" id="CLU_186687_0_0_6"/>
<evidence type="ECO:0000313" key="2">
    <source>
        <dbReference type="Proteomes" id="UP000010809"/>
    </source>
</evidence>
<sequence>MYEPARIEWDDEKNQRLLDERGIGFEDVLEAIESGRILADEAHPNPSRYGHQRILVVEISGYACVVPYVQEGNRRFLKTIYRSRIYQKKYLLRREA</sequence>
<gene>
    <name evidence="1" type="ordered locus">TVNIR_3277</name>
</gene>
<dbReference type="RefSeq" id="WP_006745909.1">
    <property type="nucleotide sequence ID" value="NC_019902.2"/>
</dbReference>
<dbReference type="PATRIC" id="fig|1255043.3.peg.3306"/>
<dbReference type="InterPro" id="IPR038573">
    <property type="entry name" value="BrnT_sf"/>
</dbReference>
<dbReference type="Proteomes" id="UP000010809">
    <property type="component" value="Chromosome"/>
</dbReference>
<keyword evidence="2" id="KW-1185">Reference proteome</keyword>